<proteinExistence type="predicted"/>
<dbReference type="EMBL" id="WMCP01000033">
    <property type="protein sequence ID" value="MCF2303817.1"/>
    <property type="molecule type" value="Genomic_DNA"/>
</dbReference>
<feature type="signal peptide" evidence="1">
    <location>
        <begin position="1"/>
        <end position="18"/>
    </location>
</feature>
<accession>A0AAW5A0Y0</accession>
<protein>
    <recommendedName>
        <fullName evidence="4">DUF3718 domain-containing protein</fullName>
    </recommendedName>
</protein>
<comment type="caution">
    <text evidence="2">The sequence shown here is derived from an EMBL/GenBank/DDBJ whole genome shotgun (WGS) entry which is preliminary data.</text>
</comment>
<dbReference type="AlphaFoldDB" id="A0AAW5A0Y0"/>
<gene>
    <name evidence="2" type="ORF">GLP33_19035</name>
</gene>
<dbReference type="GeneID" id="69966438"/>
<evidence type="ECO:0000256" key="1">
    <source>
        <dbReference type="SAM" id="SignalP"/>
    </source>
</evidence>
<reference evidence="2" key="1">
    <citation type="submission" date="2019-11" db="EMBL/GenBank/DDBJ databases">
        <title>Comparative genomics of photobacteria reveal adaptation to distinct habitats.</title>
        <authorList>
            <person name="Fuertes-Perez S."/>
            <person name="Hilgarth M."/>
            <person name="Vogel R.F."/>
        </authorList>
    </citation>
    <scope>NUCLEOTIDE SEQUENCE</scope>
    <source>
        <strain evidence="2">TMW2.2145</strain>
    </source>
</reference>
<evidence type="ECO:0008006" key="4">
    <source>
        <dbReference type="Google" id="ProtNLM"/>
    </source>
</evidence>
<evidence type="ECO:0000313" key="3">
    <source>
        <dbReference type="Proteomes" id="UP000813876"/>
    </source>
</evidence>
<keyword evidence="1" id="KW-0732">Signal</keyword>
<dbReference type="Proteomes" id="UP000813876">
    <property type="component" value="Unassembled WGS sequence"/>
</dbReference>
<evidence type="ECO:0000313" key="2">
    <source>
        <dbReference type="EMBL" id="MCF2303817.1"/>
    </source>
</evidence>
<dbReference type="RefSeq" id="WP_065208653.1">
    <property type="nucleotide sequence ID" value="NZ_LZFG01000059.1"/>
</dbReference>
<name>A0AAW5A0Y0_PHOPO</name>
<sequence>MKKVLLLSLLCLSFNSFAKDVQDMTKAEATIKHKELHAEVMKNADNSIELKSSCENFNEFAKSAGKHKKVDLLDMKAFDRFSEVSDVCDAKGYSLSY</sequence>
<feature type="chain" id="PRO_5043408713" description="DUF3718 domain-containing protein" evidence="1">
    <location>
        <begin position="19"/>
        <end position="97"/>
    </location>
</feature>
<organism evidence="2 3">
    <name type="scientific">Photobacterium phosphoreum</name>
    <dbReference type="NCBI Taxonomy" id="659"/>
    <lineage>
        <taxon>Bacteria</taxon>
        <taxon>Pseudomonadati</taxon>
        <taxon>Pseudomonadota</taxon>
        <taxon>Gammaproteobacteria</taxon>
        <taxon>Vibrionales</taxon>
        <taxon>Vibrionaceae</taxon>
        <taxon>Photobacterium</taxon>
    </lineage>
</organism>